<protein>
    <submittedName>
        <fullName evidence="6">Carbamoyl-phosphate synthase L subunit-like protein</fullName>
    </submittedName>
</protein>
<sequence>MPRNVFVLGLDDVNRRVLHWLEQRYDWRFHGLMSRRELRLGVIDFEGALAEAQRQLDAFDGPIDAIIGFWDFPVTTMAPILCARYGLRSSSLESVVKCEHKYWCRLEQAEVIDELPAFGLVELDGDEARPPPGVSYPMWIKPVKSTAGVLAFLVRDDEEFRRATTEIHRRIDRIGKPFDSVLARVDLPPEIDRVGGTACIAEEALKGAQATVEGCRFDGEVRVYGVVDSIHYPGRPTFQRYQYPSSLPEQVVERMADLSVRVIDRIGLESTFNIEYFWDREADTINLLEVNPRHSQSHAPLFAYVDGVPNHQFMVRIALGLPPELPEPGAGRYGVAVKWFIKRFTDGVVRRVPSPEEIAEVERDFPGTIVNLTVQPGDRLSELPLQDSYSFQLGHVYMGAADESDLKERYERCLARLRVEIDE</sequence>
<dbReference type="InterPro" id="IPR052032">
    <property type="entry name" value="ATP-dep_AA_Ligase"/>
</dbReference>
<dbReference type="AlphaFoldDB" id="A0A543IBD3"/>
<dbReference type="InterPro" id="IPR005479">
    <property type="entry name" value="CPAse_ATP-bd"/>
</dbReference>
<evidence type="ECO:0000259" key="5">
    <source>
        <dbReference type="PROSITE" id="PS50975"/>
    </source>
</evidence>
<dbReference type="GO" id="GO:0005524">
    <property type="term" value="F:ATP binding"/>
    <property type="evidence" value="ECO:0007669"/>
    <property type="project" value="UniProtKB-UniRule"/>
</dbReference>
<keyword evidence="2 4" id="KW-0547">Nucleotide-binding</keyword>
<accession>A0A543IBD3</accession>
<dbReference type="Gene3D" id="3.30.470.20">
    <property type="entry name" value="ATP-grasp fold, B domain"/>
    <property type="match status" value="1"/>
</dbReference>
<dbReference type="RefSeq" id="WP_141966960.1">
    <property type="nucleotide sequence ID" value="NZ_VFPO01000001.1"/>
</dbReference>
<dbReference type="InterPro" id="IPR011761">
    <property type="entry name" value="ATP-grasp"/>
</dbReference>
<dbReference type="OrthoDB" id="8441067at2"/>
<evidence type="ECO:0000256" key="3">
    <source>
        <dbReference type="ARBA" id="ARBA00022840"/>
    </source>
</evidence>
<dbReference type="Proteomes" id="UP000316706">
    <property type="component" value="Unassembled WGS sequence"/>
</dbReference>
<dbReference type="GO" id="GO:0046872">
    <property type="term" value="F:metal ion binding"/>
    <property type="evidence" value="ECO:0007669"/>
    <property type="project" value="InterPro"/>
</dbReference>
<evidence type="ECO:0000256" key="2">
    <source>
        <dbReference type="ARBA" id="ARBA00022741"/>
    </source>
</evidence>
<organism evidence="6 7">
    <name type="scientific">Actinomadura hallensis</name>
    <dbReference type="NCBI Taxonomy" id="337895"/>
    <lineage>
        <taxon>Bacteria</taxon>
        <taxon>Bacillati</taxon>
        <taxon>Actinomycetota</taxon>
        <taxon>Actinomycetes</taxon>
        <taxon>Streptosporangiales</taxon>
        <taxon>Thermomonosporaceae</taxon>
        <taxon>Actinomadura</taxon>
    </lineage>
</organism>
<keyword evidence="3 4" id="KW-0067">ATP-binding</keyword>
<feature type="domain" description="ATP-grasp" evidence="5">
    <location>
        <begin position="105"/>
        <end position="319"/>
    </location>
</feature>
<name>A0A543IBD3_9ACTN</name>
<dbReference type="SUPFAM" id="SSF56059">
    <property type="entry name" value="Glutathione synthetase ATP-binding domain-like"/>
    <property type="match status" value="1"/>
</dbReference>
<evidence type="ECO:0000313" key="7">
    <source>
        <dbReference type="Proteomes" id="UP000316706"/>
    </source>
</evidence>
<dbReference type="EMBL" id="VFPO01000001">
    <property type="protein sequence ID" value="TQM67861.1"/>
    <property type="molecule type" value="Genomic_DNA"/>
</dbReference>
<comment type="caution">
    <text evidence="6">The sequence shown here is derived from an EMBL/GenBank/DDBJ whole genome shotgun (WGS) entry which is preliminary data.</text>
</comment>
<proteinExistence type="predicted"/>
<dbReference type="PANTHER" id="PTHR43585">
    <property type="entry name" value="FUMIPYRROLE BIOSYNTHESIS PROTEIN C"/>
    <property type="match status" value="1"/>
</dbReference>
<gene>
    <name evidence="6" type="ORF">FHX41_1483</name>
</gene>
<dbReference type="PANTHER" id="PTHR43585:SF2">
    <property type="entry name" value="ATP-GRASP ENZYME FSQD"/>
    <property type="match status" value="1"/>
</dbReference>
<evidence type="ECO:0000256" key="4">
    <source>
        <dbReference type="PROSITE-ProRule" id="PRU00409"/>
    </source>
</evidence>
<keyword evidence="7" id="KW-1185">Reference proteome</keyword>
<dbReference type="Pfam" id="PF02786">
    <property type="entry name" value="CPSase_L_D2"/>
    <property type="match status" value="1"/>
</dbReference>
<dbReference type="GO" id="GO:0016874">
    <property type="term" value="F:ligase activity"/>
    <property type="evidence" value="ECO:0007669"/>
    <property type="project" value="UniProtKB-KW"/>
</dbReference>
<reference evidence="6 7" key="1">
    <citation type="submission" date="2019-06" db="EMBL/GenBank/DDBJ databases">
        <title>Sequencing the genomes of 1000 actinobacteria strains.</title>
        <authorList>
            <person name="Klenk H.-P."/>
        </authorList>
    </citation>
    <scope>NUCLEOTIDE SEQUENCE [LARGE SCALE GENOMIC DNA]</scope>
    <source>
        <strain evidence="6 7">DSM 45043</strain>
    </source>
</reference>
<evidence type="ECO:0000313" key="6">
    <source>
        <dbReference type="EMBL" id="TQM67861.1"/>
    </source>
</evidence>
<dbReference type="PROSITE" id="PS50975">
    <property type="entry name" value="ATP_GRASP"/>
    <property type="match status" value="1"/>
</dbReference>
<keyword evidence="1" id="KW-0436">Ligase</keyword>
<evidence type="ECO:0000256" key="1">
    <source>
        <dbReference type="ARBA" id="ARBA00022598"/>
    </source>
</evidence>